<evidence type="ECO:0000313" key="4">
    <source>
        <dbReference type="Proteomes" id="UP000050297"/>
    </source>
</evidence>
<feature type="compositionally biased region" description="Low complexity" evidence="1">
    <location>
        <begin position="34"/>
        <end position="43"/>
    </location>
</feature>
<accession>A0A0P9JPM9</accession>
<comment type="caution">
    <text evidence="3">The sequence shown here is derived from an EMBL/GenBank/DDBJ whole genome shotgun (WGS) entry which is preliminary data.</text>
</comment>
<gene>
    <name evidence="3" type="ORF">ALO91_05514</name>
</gene>
<dbReference type="AlphaFoldDB" id="A0A0P9JPM9"/>
<protein>
    <submittedName>
        <fullName evidence="3">Enoyl-CoA hydratase/isomerase</fullName>
    </submittedName>
</protein>
<dbReference type="InterPro" id="IPR029045">
    <property type="entry name" value="ClpP/crotonase-like_dom_sf"/>
</dbReference>
<feature type="non-terminal residue" evidence="3">
    <location>
        <position position="98"/>
    </location>
</feature>
<dbReference type="Proteomes" id="UP000050297">
    <property type="component" value="Unassembled WGS sequence"/>
</dbReference>
<organism evidence="3 4">
    <name type="scientific">Pseudomonas syringae pv. aceris</name>
    <dbReference type="NCBI Taxonomy" id="199198"/>
    <lineage>
        <taxon>Bacteria</taxon>
        <taxon>Pseudomonadati</taxon>
        <taxon>Pseudomonadota</taxon>
        <taxon>Gammaproteobacteria</taxon>
        <taxon>Pseudomonadales</taxon>
        <taxon>Pseudomonadaceae</taxon>
        <taxon>Pseudomonas</taxon>
        <taxon>Pseudomonas syringae</taxon>
    </lineage>
</organism>
<dbReference type="EMBL" id="LJPM01000340">
    <property type="protein sequence ID" value="KPW17915.1"/>
    <property type="molecule type" value="Genomic_DNA"/>
</dbReference>
<dbReference type="Gene3D" id="3.90.226.10">
    <property type="entry name" value="2-enoyl-CoA Hydratase, Chain A, domain 1"/>
    <property type="match status" value="1"/>
</dbReference>
<dbReference type="SUPFAM" id="SSF52096">
    <property type="entry name" value="ClpP/crotonase"/>
    <property type="match status" value="1"/>
</dbReference>
<name>A0A0P9JPM9_PSESX</name>
<feature type="region of interest" description="Disordered" evidence="1">
    <location>
        <begin position="18"/>
        <end position="43"/>
    </location>
</feature>
<sequence length="98" mass="11052">MLCTFALLRSSATLECSNKKKAQPNKEFRMSSQVSSARPVRPSASRDSIVIDVRNHIGHLTLNRPEGLNAIDLDMVRTLRQQLERWADDPSVHAVVLR</sequence>
<dbReference type="CDD" id="cd06558">
    <property type="entry name" value="crotonase-like"/>
    <property type="match status" value="1"/>
</dbReference>
<evidence type="ECO:0000313" key="3">
    <source>
        <dbReference type="EMBL" id="KPW17915.1"/>
    </source>
</evidence>
<evidence type="ECO:0000259" key="2">
    <source>
        <dbReference type="Pfam" id="PF16113"/>
    </source>
</evidence>
<keyword evidence="3" id="KW-0413">Isomerase</keyword>
<reference evidence="3 4" key="1">
    <citation type="submission" date="2015-09" db="EMBL/GenBank/DDBJ databases">
        <title>Genome announcement of multiple Pseudomonas syringae strains.</title>
        <authorList>
            <person name="Thakur S."/>
            <person name="Wang P.W."/>
            <person name="Gong Y."/>
            <person name="Weir B.S."/>
            <person name="Guttman D.S."/>
        </authorList>
    </citation>
    <scope>NUCLEOTIDE SEQUENCE [LARGE SCALE GENOMIC DNA]</scope>
    <source>
        <strain evidence="3 4">ICMP2802</strain>
    </source>
</reference>
<dbReference type="GO" id="GO:0016853">
    <property type="term" value="F:isomerase activity"/>
    <property type="evidence" value="ECO:0007669"/>
    <property type="project" value="UniProtKB-KW"/>
</dbReference>
<dbReference type="PATRIC" id="fig|199198.5.peg.4874"/>
<feature type="domain" description="Enoyl-CoA hydratase/isomerase" evidence="2">
    <location>
        <begin position="57"/>
        <end position="98"/>
    </location>
</feature>
<evidence type="ECO:0000256" key="1">
    <source>
        <dbReference type="SAM" id="MobiDB-lite"/>
    </source>
</evidence>
<dbReference type="InterPro" id="IPR045004">
    <property type="entry name" value="ECH_dom"/>
</dbReference>
<proteinExistence type="predicted"/>
<dbReference type="Pfam" id="PF16113">
    <property type="entry name" value="ECH_2"/>
    <property type="match status" value="1"/>
</dbReference>